<protein>
    <submittedName>
        <fullName evidence="2">Putative tryptophan 2,3-dioxygenase</fullName>
    </submittedName>
</protein>
<keyword evidence="2" id="KW-0560">Oxidoreductase</keyword>
<sequence>MTDSDLRSVSPCYQGESTPGERRPLPVMSNSHSAYCGYRDYLVLETLLDVQKPLTEQHDELLFVVVHQSHELWFKELLHELDALQVTLCKADSGPALRTLRRIRAIFRALTAQIDVLETMTADQFDTFRDQLVGSGFYSAQFREIEVVLGRRDGTAADYFPEGSRERARIEARADEPTLFDAFLGYLDAKGYSPHDLPSALHDLHSDDGVVEQICQGLVDLDQAFQEWQYRHVVLVQRMIGNKIGTGGTAGAEFLRKAIFTPSFPALWQARHGE</sequence>
<dbReference type="GO" id="GO:0019441">
    <property type="term" value="P:L-tryptophan catabolic process to kynurenine"/>
    <property type="evidence" value="ECO:0007669"/>
    <property type="project" value="InterPro"/>
</dbReference>
<dbReference type="GO" id="GO:0046872">
    <property type="term" value="F:metal ion binding"/>
    <property type="evidence" value="ECO:0007669"/>
    <property type="project" value="InterPro"/>
</dbReference>
<dbReference type="AlphaFoldDB" id="G9JKM3"/>
<keyword evidence="2" id="KW-0223">Dioxygenase</keyword>
<organism evidence="2">
    <name type="scientific">Streptomyces griseovariabilis subsp. bandungensis</name>
    <dbReference type="NCBI Taxonomy" id="284637"/>
    <lineage>
        <taxon>Bacteria</taxon>
        <taxon>Bacillati</taxon>
        <taxon>Actinomycetota</taxon>
        <taxon>Actinomycetes</taxon>
        <taxon>Kitasatosporales</taxon>
        <taxon>Streptomycetaceae</taxon>
        <taxon>Streptomyces</taxon>
    </lineage>
</organism>
<dbReference type="PANTHER" id="PTHR10138:SF0">
    <property type="entry name" value="TRYPTOPHAN 2,3-DIOXYGENASE"/>
    <property type="match status" value="1"/>
</dbReference>
<dbReference type="GO" id="GO:0020037">
    <property type="term" value="F:heme binding"/>
    <property type="evidence" value="ECO:0007669"/>
    <property type="project" value="InterPro"/>
</dbReference>
<dbReference type="EMBL" id="JN852959">
    <property type="protein sequence ID" value="AET98915.1"/>
    <property type="molecule type" value="Genomic_DNA"/>
</dbReference>
<feature type="region of interest" description="Disordered" evidence="1">
    <location>
        <begin position="1"/>
        <end position="26"/>
    </location>
</feature>
<dbReference type="InterPro" id="IPR004981">
    <property type="entry name" value="Trp_2_3_dOase"/>
</dbReference>
<dbReference type="GO" id="GO:0019442">
    <property type="term" value="P:L-tryptophan catabolic process to acetyl-CoA"/>
    <property type="evidence" value="ECO:0007669"/>
    <property type="project" value="TreeGrafter"/>
</dbReference>
<dbReference type="SUPFAM" id="SSF140959">
    <property type="entry name" value="Indolic compounds 2,3-dioxygenase-like"/>
    <property type="match status" value="1"/>
</dbReference>
<gene>
    <name evidence="2" type="primary">qui17</name>
</gene>
<reference evidence="2" key="1">
    <citation type="submission" date="2011-10" db="EMBL/GenBank/DDBJ databases">
        <authorList>
            <person name="Zhang C."/>
            <person name="Deng Z."/>
            <person name="You D."/>
        </authorList>
    </citation>
    <scope>NUCLEOTIDE SEQUENCE</scope>
    <source>
        <strain evidence="2">2507</strain>
    </source>
</reference>
<dbReference type="Gene3D" id="1.20.58.480">
    <property type="match status" value="1"/>
</dbReference>
<accession>G9JKM3</accession>
<dbReference type="GO" id="GO:0004833">
    <property type="term" value="F:L-tryptophan 2,3-dioxygenase activity"/>
    <property type="evidence" value="ECO:0007669"/>
    <property type="project" value="InterPro"/>
</dbReference>
<dbReference type="PANTHER" id="PTHR10138">
    <property type="entry name" value="TRYPTOPHAN 2,3-DIOXYGENASE"/>
    <property type="match status" value="1"/>
</dbReference>
<evidence type="ECO:0000256" key="1">
    <source>
        <dbReference type="SAM" id="MobiDB-lite"/>
    </source>
</evidence>
<proteinExistence type="predicted"/>
<name>G9JKM3_9ACTN</name>
<dbReference type="InterPro" id="IPR037217">
    <property type="entry name" value="Trp/Indoleamine_2_3_dOase-like"/>
</dbReference>
<evidence type="ECO:0000313" key="2">
    <source>
        <dbReference type="EMBL" id="AET98915.1"/>
    </source>
</evidence>
<dbReference type="Pfam" id="PF03301">
    <property type="entry name" value="Trp_dioxygenase"/>
    <property type="match status" value="2"/>
</dbReference>